<organism evidence="2 3">
    <name type="scientific">Eiseniibacteriota bacterium</name>
    <dbReference type="NCBI Taxonomy" id="2212470"/>
    <lineage>
        <taxon>Bacteria</taxon>
        <taxon>Candidatus Eiseniibacteriota</taxon>
    </lineage>
</organism>
<evidence type="ECO:0000313" key="3">
    <source>
        <dbReference type="Proteomes" id="UP000739538"/>
    </source>
</evidence>
<proteinExistence type="predicted"/>
<reference evidence="2" key="1">
    <citation type="submission" date="2020-04" db="EMBL/GenBank/DDBJ databases">
        <authorList>
            <person name="Zhang T."/>
        </authorList>
    </citation>
    <scope>NUCLEOTIDE SEQUENCE</scope>
    <source>
        <strain evidence="2">HKST-UBA02</strain>
    </source>
</reference>
<comment type="caution">
    <text evidence="2">The sequence shown here is derived from an EMBL/GenBank/DDBJ whole genome shotgun (WGS) entry which is preliminary data.</text>
</comment>
<protein>
    <recommendedName>
        <fullName evidence="1">DUF6754 domain-containing protein</fullName>
    </recommendedName>
</protein>
<feature type="domain" description="DUF6754" evidence="1">
    <location>
        <begin position="2"/>
        <end position="248"/>
    </location>
</feature>
<name>A0A956N9P5_UNCEI</name>
<sequence>MEYFDSSRLNALVLLVLFCVFVLAFIQRARSGGNLFIRRIAGLNAIEEAVGRATELGKKVLYVPGIMSIDENQTIASLAVLSHVAGLTARYGAELDVPNKDPLTFASARETVKEAYLHAGRPDLYSDTMVHYVTYDQFAYTAAVSGTMVREKPAANFLIGSFYAESLLLAETGQASGAIQIAGTAEVAQLPFFVCACDYTLIGEELYAAGAYLSREPAMLGSIKGQDWTKAAVALVIVLGAIFESIHIFPGLKSWIGIN</sequence>
<gene>
    <name evidence="2" type="ORF">KDA27_04170</name>
</gene>
<dbReference type="Pfam" id="PF20539">
    <property type="entry name" value="DUF6754"/>
    <property type="match status" value="1"/>
</dbReference>
<dbReference type="Proteomes" id="UP000739538">
    <property type="component" value="Unassembled WGS sequence"/>
</dbReference>
<evidence type="ECO:0000259" key="1">
    <source>
        <dbReference type="Pfam" id="PF20539"/>
    </source>
</evidence>
<dbReference type="EMBL" id="JAGQHS010000013">
    <property type="protein sequence ID" value="MCA9754976.1"/>
    <property type="molecule type" value="Genomic_DNA"/>
</dbReference>
<accession>A0A956N9P5</accession>
<dbReference type="AlphaFoldDB" id="A0A956N9P5"/>
<dbReference type="InterPro" id="IPR046642">
    <property type="entry name" value="DUF6754"/>
</dbReference>
<evidence type="ECO:0000313" key="2">
    <source>
        <dbReference type="EMBL" id="MCA9754976.1"/>
    </source>
</evidence>
<reference evidence="2" key="2">
    <citation type="journal article" date="2021" name="Microbiome">
        <title>Successional dynamics and alternative stable states in a saline activated sludge microbial community over 9 years.</title>
        <authorList>
            <person name="Wang Y."/>
            <person name="Ye J."/>
            <person name="Ju F."/>
            <person name="Liu L."/>
            <person name="Boyd J.A."/>
            <person name="Deng Y."/>
            <person name="Parks D.H."/>
            <person name="Jiang X."/>
            <person name="Yin X."/>
            <person name="Woodcroft B.J."/>
            <person name="Tyson G.W."/>
            <person name="Hugenholtz P."/>
            <person name="Polz M.F."/>
            <person name="Zhang T."/>
        </authorList>
    </citation>
    <scope>NUCLEOTIDE SEQUENCE</scope>
    <source>
        <strain evidence="2">HKST-UBA02</strain>
    </source>
</reference>